<evidence type="ECO:0000256" key="2">
    <source>
        <dbReference type="ARBA" id="ARBA00006434"/>
    </source>
</evidence>
<dbReference type="EMBL" id="CAJNOK010006205">
    <property type="protein sequence ID" value="CAF0996594.1"/>
    <property type="molecule type" value="Genomic_DNA"/>
</dbReference>
<dbReference type="Proteomes" id="UP000677228">
    <property type="component" value="Unassembled WGS sequence"/>
</dbReference>
<evidence type="ECO:0000313" key="14">
    <source>
        <dbReference type="EMBL" id="CAF3766271.1"/>
    </source>
</evidence>
<dbReference type="EMBL" id="CAJOBA010006211">
    <property type="protein sequence ID" value="CAF3766271.1"/>
    <property type="molecule type" value="Genomic_DNA"/>
</dbReference>
<evidence type="ECO:0000256" key="7">
    <source>
        <dbReference type="ARBA" id="ARBA00023053"/>
    </source>
</evidence>
<dbReference type="InterPro" id="IPR051163">
    <property type="entry name" value="Sodium:Solute_Symporter_SSF"/>
</dbReference>
<feature type="transmembrane region" description="Helical" evidence="12">
    <location>
        <begin position="175"/>
        <end position="198"/>
    </location>
</feature>
<evidence type="ECO:0000313" key="15">
    <source>
        <dbReference type="Proteomes" id="UP000677228"/>
    </source>
</evidence>
<dbReference type="Pfam" id="PF00474">
    <property type="entry name" value="SSF"/>
    <property type="match status" value="1"/>
</dbReference>
<feature type="transmembrane region" description="Helical" evidence="12">
    <location>
        <begin position="20"/>
        <end position="37"/>
    </location>
</feature>
<evidence type="ECO:0000256" key="3">
    <source>
        <dbReference type="ARBA" id="ARBA00022448"/>
    </source>
</evidence>
<dbReference type="PROSITE" id="PS50283">
    <property type="entry name" value="NA_SOLUT_SYMP_3"/>
    <property type="match status" value="1"/>
</dbReference>
<evidence type="ECO:0000256" key="11">
    <source>
        <dbReference type="RuleBase" id="RU362091"/>
    </source>
</evidence>
<proteinExistence type="inferred from homology"/>
<reference evidence="13" key="1">
    <citation type="submission" date="2021-02" db="EMBL/GenBank/DDBJ databases">
        <authorList>
            <person name="Nowell W R."/>
        </authorList>
    </citation>
    <scope>NUCLEOTIDE SEQUENCE</scope>
</reference>
<comment type="subcellular location">
    <subcellularLocation>
        <location evidence="1">Cell membrane</location>
        <topology evidence="1">Multi-pass membrane protein</topology>
    </subcellularLocation>
</comment>
<dbReference type="InterPro" id="IPR001734">
    <property type="entry name" value="Na/solute_symporter"/>
</dbReference>
<keyword evidence="8" id="KW-0406">Ion transport</keyword>
<dbReference type="AlphaFoldDB" id="A0A8S2DKR2"/>
<sequence>MGAILYLPSLALSHVTGYSEWWSILSCGVICTLYTAGGGMKAVIWTDVIQMLIMFSGLVVTIILGLTRLFYIYIYFSCLHLVLGFIRFVNPQKVFEIAISGKRLDYSNASLSTISSGLNSMAAVILEDIFKRLSTKQLSNKRQTTISKLLCGAFNGPILGLFLLALFFPQANSKGALSGFIICLLFQIWILVGSILTINHQNSEKLPVSTDGCFTKYNISLIENITSSSSPSLPQSFVQVKTKIRTFSSEGGPLADHAVNKQYLSLNFHHNPFYYSTIVITVDSDAETIH</sequence>
<accession>A0A8S2DKR2</accession>
<keyword evidence="3" id="KW-0813">Transport</keyword>
<evidence type="ECO:0000256" key="5">
    <source>
        <dbReference type="ARBA" id="ARBA00022692"/>
    </source>
</evidence>
<keyword evidence="10" id="KW-0739">Sodium transport</keyword>
<evidence type="ECO:0000313" key="13">
    <source>
        <dbReference type="EMBL" id="CAF0996594.1"/>
    </source>
</evidence>
<keyword evidence="7" id="KW-0915">Sodium</keyword>
<evidence type="ECO:0000256" key="10">
    <source>
        <dbReference type="ARBA" id="ARBA00023201"/>
    </source>
</evidence>
<keyword evidence="9 12" id="KW-0472">Membrane</keyword>
<keyword evidence="4" id="KW-1003">Cell membrane</keyword>
<comment type="caution">
    <text evidence="13">The sequence shown here is derived from an EMBL/GenBank/DDBJ whole genome shotgun (WGS) entry which is preliminary data.</text>
</comment>
<dbReference type="Proteomes" id="UP000682733">
    <property type="component" value="Unassembled WGS sequence"/>
</dbReference>
<dbReference type="PANTHER" id="PTHR42985:SF2">
    <property type="entry name" value="SODIUM-DEPENDENT MULTIVITAMIN TRANSPORTER"/>
    <property type="match status" value="1"/>
</dbReference>
<evidence type="ECO:0000256" key="1">
    <source>
        <dbReference type="ARBA" id="ARBA00004651"/>
    </source>
</evidence>
<protein>
    <submittedName>
        <fullName evidence="13">Uncharacterized protein</fullName>
    </submittedName>
</protein>
<feature type="transmembrane region" description="Helical" evidence="12">
    <location>
        <begin position="70"/>
        <end position="89"/>
    </location>
</feature>
<evidence type="ECO:0000256" key="12">
    <source>
        <dbReference type="SAM" id="Phobius"/>
    </source>
</evidence>
<dbReference type="InterPro" id="IPR038377">
    <property type="entry name" value="Na/Glc_symporter_sf"/>
</dbReference>
<evidence type="ECO:0000256" key="6">
    <source>
        <dbReference type="ARBA" id="ARBA00022989"/>
    </source>
</evidence>
<evidence type="ECO:0000256" key="8">
    <source>
        <dbReference type="ARBA" id="ARBA00023065"/>
    </source>
</evidence>
<dbReference type="GO" id="GO:0015293">
    <property type="term" value="F:symporter activity"/>
    <property type="evidence" value="ECO:0007669"/>
    <property type="project" value="TreeGrafter"/>
</dbReference>
<organism evidence="13 15">
    <name type="scientific">Didymodactylos carnosus</name>
    <dbReference type="NCBI Taxonomy" id="1234261"/>
    <lineage>
        <taxon>Eukaryota</taxon>
        <taxon>Metazoa</taxon>
        <taxon>Spiralia</taxon>
        <taxon>Gnathifera</taxon>
        <taxon>Rotifera</taxon>
        <taxon>Eurotatoria</taxon>
        <taxon>Bdelloidea</taxon>
        <taxon>Philodinida</taxon>
        <taxon>Philodinidae</taxon>
        <taxon>Didymodactylos</taxon>
    </lineage>
</organism>
<name>A0A8S2DKR2_9BILA</name>
<gene>
    <name evidence="13" type="ORF">OVA965_LOCUS14345</name>
    <name evidence="14" type="ORF">TMI583_LOCUS14346</name>
</gene>
<dbReference type="GO" id="GO:0006814">
    <property type="term" value="P:sodium ion transport"/>
    <property type="evidence" value="ECO:0007669"/>
    <property type="project" value="UniProtKB-KW"/>
</dbReference>
<keyword evidence="5 12" id="KW-0812">Transmembrane</keyword>
<dbReference type="GO" id="GO:0005886">
    <property type="term" value="C:plasma membrane"/>
    <property type="evidence" value="ECO:0007669"/>
    <property type="project" value="UniProtKB-SubCell"/>
</dbReference>
<evidence type="ECO:0000256" key="9">
    <source>
        <dbReference type="ARBA" id="ARBA00023136"/>
    </source>
</evidence>
<evidence type="ECO:0000256" key="4">
    <source>
        <dbReference type="ARBA" id="ARBA00022475"/>
    </source>
</evidence>
<feature type="transmembrane region" description="Helical" evidence="12">
    <location>
        <begin position="149"/>
        <end position="169"/>
    </location>
</feature>
<dbReference type="Gene3D" id="1.20.1730.10">
    <property type="entry name" value="Sodium/glucose cotransporter"/>
    <property type="match status" value="2"/>
</dbReference>
<comment type="similarity">
    <text evidence="2 11">Belongs to the sodium:solute symporter (SSF) (TC 2.A.21) family.</text>
</comment>
<feature type="transmembrane region" description="Helical" evidence="12">
    <location>
        <begin position="44"/>
        <end position="64"/>
    </location>
</feature>
<keyword evidence="6 12" id="KW-1133">Transmembrane helix</keyword>
<dbReference type="PANTHER" id="PTHR42985">
    <property type="entry name" value="SODIUM-COUPLED MONOCARBOXYLATE TRANSPORTER"/>
    <property type="match status" value="1"/>
</dbReference>